<sequence>MLAQTIILPNLSGQTDIQQCRGVSVISLNQGRPRVGRYPADQNSRLEYVMERFGLIPRWLIRNWTSSTSHVASFGCELASGDILPGFVFLDVGAWWVKGGAPATWWRGLDESGSVGCKRYPCRVRQFSDSFDELVQNEEGHFRGVTNRLYLAMILITKLSTNIGKVDAAEGNVRRRCRLTLL</sequence>
<dbReference type="AlphaFoldDB" id="A0A9P4K8W4"/>
<name>A0A9P4K8W4_9PLEO</name>
<comment type="caution">
    <text evidence="1">The sequence shown here is derived from an EMBL/GenBank/DDBJ whole genome shotgun (WGS) entry which is preliminary data.</text>
</comment>
<reference evidence="2" key="1">
    <citation type="journal article" date="2020" name="Stud. Mycol.">
        <title>101 Dothideomycetes genomes: A test case for predicting lifestyles and emergence of pathogens.</title>
        <authorList>
            <person name="Haridas S."/>
            <person name="Albert R."/>
            <person name="Binder M."/>
            <person name="Bloem J."/>
            <person name="LaButti K."/>
            <person name="Salamov A."/>
            <person name="Andreopoulos B."/>
            <person name="Baker S."/>
            <person name="Barry K."/>
            <person name="Bills G."/>
            <person name="Bluhm B."/>
            <person name="Cannon C."/>
            <person name="Castanera R."/>
            <person name="Culley D."/>
            <person name="Daum C."/>
            <person name="Ezra D."/>
            <person name="Gonzalez J."/>
            <person name="Henrissat B."/>
            <person name="Kuo A."/>
            <person name="Liang C."/>
            <person name="Lipzen A."/>
            <person name="Lutzoni F."/>
            <person name="Magnuson J."/>
            <person name="Mondo S."/>
            <person name="Nolan M."/>
            <person name="Ohm R."/>
            <person name="Pangilinan J."/>
            <person name="Park H.-J."/>
            <person name="Ramirez L."/>
            <person name="Alfaro M."/>
            <person name="Sun H."/>
            <person name="Tritt A."/>
            <person name="Yoshinaga Y."/>
            <person name="Zwiers L.-H."/>
            <person name="Turgeon B."/>
            <person name="Goodwin S."/>
            <person name="Spatafora J."/>
            <person name="Crous P."/>
            <person name="Grigoriev I."/>
        </authorList>
    </citation>
    <scope>NUCLEOTIDE SEQUENCE [LARGE SCALE GENOMIC DNA]</scope>
    <source>
        <strain evidence="2">CBS 304.66</strain>
    </source>
</reference>
<organism evidence="1 2">
    <name type="scientific">Lojkania enalia</name>
    <dbReference type="NCBI Taxonomy" id="147567"/>
    <lineage>
        <taxon>Eukaryota</taxon>
        <taxon>Fungi</taxon>
        <taxon>Dikarya</taxon>
        <taxon>Ascomycota</taxon>
        <taxon>Pezizomycotina</taxon>
        <taxon>Dothideomycetes</taxon>
        <taxon>Pleosporomycetidae</taxon>
        <taxon>Pleosporales</taxon>
        <taxon>Pleosporales incertae sedis</taxon>
        <taxon>Lojkania</taxon>
    </lineage>
</organism>
<dbReference type="EMBL" id="ML986613">
    <property type="protein sequence ID" value="KAF2264757.1"/>
    <property type="molecule type" value="Genomic_DNA"/>
</dbReference>
<proteinExistence type="predicted"/>
<dbReference type="Proteomes" id="UP000800093">
    <property type="component" value="Unassembled WGS sequence"/>
</dbReference>
<evidence type="ECO:0000313" key="2">
    <source>
        <dbReference type="Proteomes" id="UP000800093"/>
    </source>
</evidence>
<accession>A0A9P4K8W4</accession>
<keyword evidence="2" id="KW-1185">Reference proteome</keyword>
<evidence type="ECO:0000313" key="1">
    <source>
        <dbReference type="EMBL" id="KAF2264757.1"/>
    </source>
</evidence>
<gene>
    <name evidence="1" type="ORF">CC78DRAFT_579997</name>
</gene>
<protein>
    <submittedName>
        <fullName evidence="1">Uncharacterized protein</fullName>
    </submittedName>
</protein>